<dbReference type="AlphaFoldDB" id="A0A2R5EP97"/>
<dbReference type="EMBL" id="BDQX01000116">
    <property type="protein sequence ID" value="GBG07925.1"/>
    <property type="molecule type" value="Genomic_DNA"/>
</dbReference>
<dbReference type="InterPro" id="IPR052927">
    <property type="entry name" value="DCC_oxidoreductase"/>
</dbReference>
<keyword evidence="2" id="KW-1185">Reference proteome</keyword>
<evidence type="ECO:0000313" key="2">
    <source>
        <dbReference type="Proteomes" id="UP000245202"/>
    </source>
</evidence>
<evidence type="ECO:0000313" key="1">
    <source>
        <dbReference type="EMBL" id="GBG07925.1"/>
    </source>
</evidence>
<proteinExistence type="predicted"/>
<dbReference type="InterPro" id="IPR007263">
    <property type="entry name" value="DCC1-like"/>
</dbReference>
<dbReference type="Pfam" id="PF04134">
    <property type="entry name" value="DCC1-like"/>
    <property type="match status" value="1"/>
</dbReference>
<protein>
    <recommendedName>
        <fullName evidence="3">Thiol-disulfide oxidoreductase DCC</fullName>
    </recommendedName>
</protein>
<dbReference type="Proteomes" id="UP000245202">
    <property type="component" value="Unassembled WGS sequence"/>
</dbReference>
<name>A0A2R5EP97_9BACL</name>
<gene>
    <name evidence="1" type="ORF">PAT3040_02489</name>
</gene>
<reference evidence="1 2" key="1">
    <citation type="submission" date="2017-08" db="EMBL/GenBank/DDBJ databases">
        <title>Substantial Increase in Enzyme Production by Combined Drug-Resistance Mutations in Paenibacillus agaridevorans.</title>
        <authorList>
            <person name="Tanaka Y."/>
            <person name="Funane K."/>
            <person name="Hosaka T."/>
            <person name="Shiwa Y."/>
            <person name="Fujita N."/>
            <person name="Miyazaki T."/>
            <person name="Yoshikawa H."/>
            <person name="Murakami K."/>
            <person name="Kasahara K."/>
            <person name="Inaoka T."/>
            <person name="Hiraga Y."/>
            <person name="Ochi K."/>
        </authorList>
    </citation>
    <scope>NUCLEOTIDE SEQUENCE [LARGE SCALE GENOMIC DNA]</scope>
    <source>
        <strain evidence="1 2">T-3040</strain>
    </source>
</reference>
<evidence type="ECO:0008006" key="3">
    <source>
        <dbReference type="Google" id="ProtNLM"/>
    </source>
</evidence>
<dbReference type="PANTHER" id="PTHR33639:SF2">
    <property type="entry name" value="DUF393 DOMAIN-CONTAINING PROTEIN"/>
    <property type="match status" value="1"/>
</dbReference>
<dbReference type="RefSeq" id="WP_258234956.1">
    <property type="nucleotide sequence ID" value="NZ_BDQX01000116.1"/>
</dbReference>
<dbReference type="PANTHER" id="PTHR33639">
    <property type="entry name" value="THIOL-DISULFIDE OXIDOREDUCTASE DCC"/>
    <property type="match status" value="1"/>
</dbReference>
<dbReference type="GO" id="GO:0015035">
    <property type="term" value="F:protein-disulfide reductase activity"/>
    <property type="evidence" value="ECO:0007669"/>
    <property type="project" value="InterPro"/>
</dbReference>
<organism evidence="1 2">
    <name type="scientific">Paenibacillus agaridevorans</name>
    <dbReference type="NCBI Taxonomy" id="171404"/>
    <lineage>
        <taxon>Bacteria</taxon>
        <taxon>Bacillati</taxon>
        <taxon>Bacillota</taxon>
        <taxon>Bacilli</taxon>
        <taxon>Bacillales</taxon>
        <taxon>Paenibacillaceae</taxon>
        <taxon>Paenibacillus</taxon>
    </lineage>
</organism>
<sequence length="151" mass="17539">MENDEQNKKERRIEQPVILIDGHCYLCQDIVRYLVKRDSRARFRFAALQSPAGRSILKAMNDGGDGDMDDFDSFILAVNGRYYNRSGAALRVWKGLGGWRSLAYALIVIPAPIRDAVYRFIARNRYRWFGKSEQCLLPTKEVRERFLPEGY</sequence>
<accession>A0A2R5EP97</accession>
<comment type="caution">
    <text evidence="1">The sequence shown here is derived from an EMBL/GenBank/DDBJ whole genome shotgun (WGS) entry which is preliminary data.</text>
</comment>